<accession>A0A165UK27</accession>
<keyword evidence="2" id="KW-1185">Reference proteome</keyword>
<organism evidence="1 2">
    <name type="scientific">Neolentinus lepideus HHB14362 ss-1</name>
    <dbReference type="NCBI Taxonomy" id="1314782"/>
    <lineage>
        <taxon>Eukaryota</taxon>
        <taxon>Fungi</taxon>
        <taxon>Dikarya</taxon>
        <taxon>Basidiomycota</taxon>
        <taxon>Agaricomycotina</taxon>
        <taxon>Agaricomycetes</taxon>
        <taxon>Gloeophyllales</taxon>
        <taxon>Gloeophyllaceae</taxon>
        <taxon>Neolentinus</taxon>
    </lineage>
</organism>
<dbReference type="AlphaFoldDB" id="A0A165UK27"/>
<dbReference type="InParanoid" id="A0A165UK27"/>
<gene>
    <name evidence="1" type="ORF">NEOLEDRAFT_1176026</name>
</gene>
<proteinExistence type="predicted"/>
<protein>
    <submittedName>
        <fullName evidence="1">Uncharacterized protein</fullName>
    </submittedName>
</protein>
<dbReference type="Proteomes" id="UP000076761">
    <property type="component" value="Unassembled WGS sequence"/>
</dbReference>
<evidence type="ECO:0000313" key="1">
    <source>
        <dbReference type="EMBL" id="KZT28290.1"/>
    </source>
</evidence>
<evidence type="ECO:0000313" key="2">
    <source>
        <dbReference type="Proteomes" id="UP000076761"/>
    </source>
</evidence>
<name>A0A165UK27_9AGAM</name>
<dbReference type="EMBL" id="KV425558">
    <property type="protein sequence ID" value="KZT28290.1"/>
    <property type="molecule type" value="Genomic_DNA"/>
</dbReference>
<reference evidence="1 2" key="1">
    <citation type="journal article" date="2016" name="Mol. Biol. Evol.">
        <title>Comparative Genomics of Early-Diverging Mushroom-Forming Fungi Provides Insights into the Origins of Lignocellulose Decay Capabilities.</title>
        <authorList>
            <person name="Nagy L.G."/>
            <person name="Riley R."/>
            <person name="Tritt A."/>
            <person name="Adam C."/>
            <person name="Daum C."/>
            <person name="Floudas D."/>
            <person name="Sun H."/>
            <person name="Yadav J.S."/>
            <person name="Pangilinan J."/>
            <person name="Larsson K.H."/>
            <person name="Matsuura K."/>
            <person name="Barry K."/>
            <person name="Labutti K."/>
            <person name="Kuo R."/>
            <person name="Ohm R.A."/>
            <person name="Bhattacharya S.S."/>
            <person name="Shirouzu T."/>
            <person name="Yoshinaga Y."/>
            <person name="Martin F.M."/>
            <person name="Grigoriev I.V."/>
            <person name="Hibbett D.S."/>
        </authorList>
    </citation>
    <scope>NUCLEOTIDE SEQUENCE [LARGE SCALE GENOMIC DNA]</scope>
    <source>
        <strain evidence="1 2">HHB14362 ss-1</strain>
    </source>
</reference>
<sequence length="153" mass="16187">MSLAFSAPALHLGVVTFWVSPPADLDEFGSSAMNLPPQYWDPLLRPQVEHGLGTKATAIRRLEYSASLDSSTAIPLFPRSKLASDCGSVDSTVKLHPPFPEKYTTENHQGSVGHTLQASRSLAALNFPAVRAHLVGGIGTASKDILPTVPSGA</sequence>